<accession>A0A3S4A2L7</accession>
<keyword evidence="2" id="KW-1185">Reference proteome</keyword>
<proteinExistence type="predicted"/>
<evidence type="ECO:0000313" key="1">
    <source>
        <dbReference type="EMBL" id="RWZ50073.1"/>
    </source>
</evidence>
<dbReference type="RefSeq" id="WP_128495527.1">
    <property type="nucleotide sequence ID" value="NZ_RZNB01000004.1"/>
</dbReference>
<gene>
    <name evidence="1" type="ORF">ELQ90_12075</name>
</gene>
<name>A0A3S4A2L7_9MICO</name>
<dbReference type="AlphaFoldDB" id="A0A3S4A2L7"/>
<reference evidence="1 2" key="1">
    <citation type="submission" date="2018-12" db="EMBL/GenBank/DDBJ databases">
        <authorList>
            <person name="Li F."/>
        </authorList>
    </citation>
    <scope>NUCLEOTIDE SEQUENCE [LARGE SCALE GENOMIC DNA]</scope>
    <source>
        <strain evidence="1 2">11W25H-1</strain>
    </source>
</reference>
<dbReference type="EMBL" id="RZNB01000004">
    <property type="protein sequence ID" value="RWZ50073.1"/>
    <property type="molecule type" value="Genomic_DNA"/>
</dbReference>
<protein>
    <submittedName>
        <fullName evidence="1">Uncharacterized protein</fullName>
    </submittedName>
</protein>
<evidence type="ECO:0000313" key="2">
    <source>
        <dbReference type="Proteomes" id="UP000288547"/>
    </source>
</evidence>
<sequence length="159" mass="17667">MRTKFSNGDLGDSAHVERLWRASAGSAHGKMWPSPELRVTVDIDGRPFSFPDADAMSAILVLANKAAQYGVFRFIDYAGHEPQLADRLREITLHWYARIPKIAGAPERLEDVPGYPPDATHIATPDRDQQWPAPFPEPFGVPIFCPQSERREPAASSMA</sequence>
<organism evidence="1 2">
    <name type="scientific">Labedella phragmitis</name>
    <dbReference type="NCBI Taxonomy" id="2498849"/>
    <lineage>
        <taxon>Bacteria</taxon>
        <taxon>Bacillati</taxon>
        <taxon>Actinomycetota</taxon>
        <taxon>Actinomycetes</taxon>
        <taxon>Micrococcales</taxon>
        <taxon>Microbacteriaceae</taxon>
        <taxon>Labedella</taxon>
    </lineage>
</organism>
<dbReference type="Proteomes" id="UP000288547">
    <property type="component" value="Unassembled WGS sequence"/>
</dbReference>
<dbReference type="OrthoDB" id="4045431at2"/>
<comment type="caution">
    <text evidence="1">The sequence shown here is derived from an EMBL/GenBank/DDBJ whole genome shotgun (WGS) entry which is preliminary data.</text>
</comment>